<protein>
    <submittedName>
        <fullName evidence="3">Glycosyltransferase family 4 protein</fullName>
        <ecNumber evidence="3">2.4.-.-</ecNumber>
    </submittedName>
</protein>
<dbReference type="EC" id="2.4.-.-" evidence="3"/>
<keyword evidence="3" id="KW-0808">Transferase</keyword>
<dbReference type="Pfam" id="PF00534">
    <property type="entry name" value="Glycos_transf_1"/>
    <property type="match status" value="1"/>
</dbReference>
<accession>A0ABV5B4W1</accession>
<dbReference type="Gene3D" id="3.40.50.2000">
    <property type="entry name" value="Glycogen Phosphorylase B"/>
    <property type="match status" value="2"/>
</dbReference>
<evidence type="ECO:0000313" key="3">
    <source>
        <dbReference type="EMBL" id="MFB5680575.1"/>
    </source>
</evidence>
<dbReference type="RefSeq" id="WP_375524373.1">
    <property type="nucleotide sequence ID" value="NZ_JBHILM010000005.1"/>
</dbReference>
<dbReference type="SUPFAM" id="SSF53756">
    <property type="entry name" value="UDP-Glycosyltransferase/glycogen phosphorylase"/>
    <property type="match status" value="1"/>
</dbReference>
<proteinExistence type="predicted"/>
<dbReference type="GO" id="GO:0016757">
    <property type="term" value="F:glycosyltransferase activity"/>
    <property type="evidence" value="ECO:0007669"/>
    <property type="project" value="UniProtKB-KW"/>
</dbReference>
<reference evidence="3 4" key="1">
    <citation type="submission" date="2024-09" db="EMBL/GenBank/DDBJ databases">
        <authorList>
            <person name="Ruan L."/>
        </authorList>
    </citation>
    <scope>NUCLEOTIDE SEQUENCE [LARGE SCALE GENOMIC DNA]</scope>
    <source>
        <strain evidence="3 4">D33</strain>
    </source>
</reference>
<keyword evidence="3" id="KW-0328">Glycosyltransferase</keyword>
<dbReference type="Pfam" id="PF13439">
    <property type="entry name" value="Glyco_transf_4"/>
    <property type="match status" value="1"/>
</dbReference>
<dbReference type="Proteomes" id="UP001580407">
    <property type="component" value="Unassembled WGS sequence"/>
</dbReference>
<dbReference type="PANTHER" id="PTHR45947:SF3">
    <property type="entry name" value="SULFOQUINOVOSYL TRANSFERASE SQD2"/>
    <property type="match status" value="1"/>
</dbReference>
<feature type="domain" description="Glycosyltransferase subfamily 4-like N-terminal" evidence="2">
    <location>
        <begin position="15"/>
        <end position="206"/>
    </location>
</feature>
<organism evidence="3 4">
    <name type="scientific">Paenibacillus terreus</name>
    <dbReference type="NCBI Taxonomy" id="1387834"/>
    <lineage>
        <taxon>Bacteria</taxon>
        <taxon>Bacillati</taxon>
        <taxon>Bacillota</taxon>
        <taxon>Bacilli</taxon>
        <taxon>Bacillales</taxon>
        <taxon>Paenibacillaceae</taxon>
        <taxon>Paenibacillus</taxon>
    </lineage>
</organism>
<sequence length="409" mass="46325">MNILLATYWGIPHLGGVWPFMLQIKRRLEQMGHTVDLLGNTPDSSKFHLVNQGRELGKELILPVLEKRLDEMAAPLLHADSWVRFMELDRYCMELSASYFGLDHYDIIHTQDVISTLAMSRVKKKHTALVANIHGSIAREFMLWQHDYEYRESPVWKYYWALEHYGASAADVTIASTNWMKNILVQDFEVPEQQICTFQYGLDTDQFWSVSAKGTDITAPYGKKVIICPSRLVHIKGLHFLIAALQLLKQHRSDWVCWIVGEGLIKEELMNQVLQAGIGEDVIFLGHREDVPALLQEADIFVHPSIQDNMPFSVMEAQVSGLPVLVSNAGGLPEMVQHEVTGLISPVGDVNTLASQLDFLLTYDEARVNMGAAAKARGTEHWSMDQMIGRLLQVYHRASDQKRSCQISV</sequence>
<evidence type="ECO:0000313" key="4">
    <source>
        <dbReference type="Proteomes" id="UP001580407"/>
    </source>
</evidence>
<evidence type="ECO:0000259" key="1">
    <source>
        <dbReference type="Pfam" id="PF00534"/>
    </source>
</evidence>
<feature type="domain" description="Glycosyl transferase family 1" evidence="1">
    <location>
        <begin position="220"/>
        <end position="376"/>
    </location>
</feature>
<name>A0ABV5B4W1_9BACL</name>
<dbReference type="InterPro" id="IPR028098">
    <property type="entry name" value="Glyco_trans_4-like_N"/>
</dbReference>
<comment type="caution">
    <text evidence="3">The sequence shown here is derived from an EMBL/GenBank/DDBJ whole genome shotgun (WGS) entry which is preliminary data.</text>
</comment>
<dbReference type="CDD" id="cd03801">
    <property type="entry name" value="GT4_PimA-like"/>
    <property type="match status" value="1"/>
</dbReference>
<dbReference type="InterPro" id="IPR001296">
    <property type="entry name" value="Glyco_trans_1"/>
</dbReference>
<dbReference type="PANTHER" id="PTHR45947">
    <property type="entry name" value="SULFOQUINOVOSYL TRANSFERASE SQD2"/>
    <property type="match status" value="1"/>
</dbReference>
<dbReference type="InterPro" id="IPR050194">
    <property type="entry name" value="Glycosyltransferase_grp1"/>
</dbReference>
<evidence type="ECO:0000259" key="2">
    <source>
        <dbReference type="Pfam" id="PF13439"/>
    </source>
</evidence>
<dbReference type="EMBL" id="JBHILM010000005">
    <property type="protein sequence ID" value="MFB5680575.1"/>
    <property type="molecule type" value="Genomic_DNA"/>
</dbReference>
<keyword evidence="4" id="KW-1185">Reference proteome</keyword>
<gene>
    <name evidence="3" type="ORF">ACE3NQ_06590</name>
</gene>